<evidence type="ECO:0000313" key="2">
    <source>
        <dbReference type="EMBL" id="EOY48284.1"/>
    </source>
</evidence>
<dbReference type="AlphaFoldDB" id="A0A7U9DQI0"/>
<dbReference type="EMBL" id="CM001889">
    <property type="protein sequence ID" value="EOY48284.1"/>
    <property type="molecule type" value="Genomic_DNA"/>
</dbReference>
<reference evidence="3" key="1">
    <citation type="journal article" date="2013" name="Genome Biol. Evol.">
        <title>The genome sequence of Streptomyces lividans 66 reveals a novel tRNA-dependent peptide biosynthetic system within a metal-related genomic island.</title>
        <authorList>
            <person name="Cruz-Morales P."/>
            <person name="Vijgenboom E."/>
            <person name="Iruegas-Bocardo F."/>
            <person name="Girard G."/>
            <person name="Yanez-Guerra L.A."/>
            <person name="Ramos-Aboites H.E."/>
            <person name="Pernodet J.L."/>
            <person name="Anne J."/>
            <person name="van Wezel G.P."/>
            <person name="Barona-Gomez F."/>
        </authorList>
    </citation>
    <scope>NUCLEOTIDE SEQUENCE [LARGE SCALE GENOMIC DNA]</scope>
    <source>
        <strain evidence="3">1326</strain>
    </source>
</reference>
<organism evidence="2 3">
    <name type="scientific">Streptomyces lividans 1326</name>
    <dbReference type="NCBI Taxonomy" id="1200984"/>
    <lineage>
        <taxon>Bacteria</taxon>
        <taxon>Bacillati</taxon>
        <taxon>Actinomycetota</taxon>
        <taxon>Actinomycetes</taxon>
        <taxon>Kitasatosporales</taxon>
        <taxon>Streptomycetaceae</taxon>
        <taxon>Streptomyces</taxon>
    </lineage>
</organism>
<evidence type="ECO:0000256" key="1">
    <source>
        <dbReference type="SAM" id="MobiDB-lite"/>
    </source>
</evidence>
<proteinExistence type="predicted"/>
<evidence type="ECO:0000313" key="3">
    <source>
        <dbReference type="Proteomes" id="UP000014062"/>
    </source>
</evidence>
<protein>
    <submittedName>
        <fullName evidence="2">Uncharacterized protein</fullName>
    </submittedName>
</protein>
<name>A0A7U9DQI0_STRLI</name>
<gene>
    <name evidence="2" type="ORF">SLI_3571</name>
</gene>
<feature type="region of interest" description="Disordered" evidence="1">
    <location>
        <begin position="1"/>
        <end position="55"/>
    </location>
</feature>
<accession>A0A7U9DQI0</accession>
<feature type="compositionally biased region" description="Polar residues" evidence="1">
    <location>
        <begin position="18"/>
        <end position="27"/>
    </location>
</feature>
<sequence>MGVDAGKTMPAGPARTTVGASTFSSISIGFRPARPRSVPVESKAQETSFVPGDGG</sequence>
<dbReference type="Proteomes" id="UP000014062">
    <property type="component" value="Chromosome"/>
</dbReference>